<evidence type="ECO:0000256" key="1">
    <source>
        <dbReference type="SAM" id="SignalP"/>
    </source>
</evidence>
<dbReference type="InterPro" id="IPR036366">
    <property type="entry name" value="PGBDSf"/>
</dbReference>
<feature type="signal peptide" evidence="1">
    <location>
        <begin position="1"/>
        <end position="20"/>
    </location>
</feature>
<dbReference type="Gene3D" id="1.10.101.10">
    <property type="entry name" value="PGBD-like superfamily/PGBD"/>
    <property type="match status" value="1"/>
</dbReference>
<dbReference type="Pfam" id="PF01471">
    <property type="entry name" value="PG_binding_1"/>
    <property type="match status" value="1"/>
</dbReference>
<name>A0A1J4UZG0_9BACT</name>
<organism evidence="3 4">
    <name type="scientific">Candidatus Nomurabacteria bacterium CG1_02_43_90</name>
    <dbReference type="NCBI Taxonomy" id="1805281"/>
    <lineage>
        <taxon>Bacteria</taxon>
        <taxon>Candidatus Nomuraibacteriota</taxon>
    </lineage>
</organism>
<comment type="caution">
    <text evidence="3">The sequence shown here is derived from an EMBL/GenBank/DDBJ whole genome shotgun (WGS) entry which is preliminary data.</text>
</comment>
<dbReference type="AlphaFoldDB" id="A0A1J4UZG0"/>
<accession>A0A1J4UZG0</accession>
<protein>
    <recommendedName>
        <fullName evidence="2">Peptidoglycan binding-like domain-containing protein</fullName>
    </recommendedName>
</protein>
<feature type="chain" id="PRO_5013334959" description="Peptidoglycan binding-like domain-containing protein" evidence="1">
    <location>
        <begin position="21"/>
        <end position="485"/>
    </location>
</feature>
<sequence>MKKIILIAGILFVTPLFSFAASPSITSFVAGSSIIGSGQIASLSWNLADAGGYSFVIPCVTSVTFKKLDGTLFPCDTPTPSTAVSANGIDLSVWNYSGNTKTFTARVIPKDASSVDYLSGAREIQLSVTPMQHPIENVVASTSVSSLVPYVLSWTGSLLDGINLSLSCSSNIHTAVITSSSPSVLAQSELPCGTQIFPQGLPASGSVTLSFKNTDTMTRDITLILSPMMSPGLYNGMQTERITLSVNPYVALKAQTSSFTASTTLLSTLEGTPLSFSWTTTGTTGANIILSCNDHVTATIVTENGTSTPRCGAVAFTKPLSPTGTGTIAFFNNDLVGQPINLTLLPALTQGGFDGTTGKSLTFQILPRGVTPTLLPETPHLIGTVFDIPTLQKKTEQVRTTIEAKIIFTKNLARGASGSDVRDIQEFLKKDADVYPEGITNGMFGPLTERAIKRFQLKNKIADAKNPGYGIIGPKTRAFMNSLNN</sequence>
<dbReference type="STRING" id="1805281.AUJ77_03515"/>
<dbReference type="InterPro" id="IPR002477">
    <property type="entry name" value="Peptidoglycan-bd-like"/>
</dbReference>
<dbReference type="InterPro" id="IPR036365">
    <property type="entry name" value="PGBD-like_sf"/>
</dbReference>
<proteinExistence type="predicted"/>
<dbReference type="SUPFAM" id="SSF47090">
    <property type="entry name" value="PGBD-like"/>
    <property type="match status" value="1"/>
</dbReference>
<evidence type="ECO:0000313" key="3">
    <source>
        <dbReference type="EMBL" id="OIO30284.1"/>
    </source>
</evidence>
<evidence type="ECO:0000259" key="2">
    <source>
        <dbReference type="Pfam" id="PF01471"/>
    </source>
</evidence>
<evidence type="ECO:0000313" key="4">
    <source>
        <dbReference type="Proteomes" id="UP000181992"/>
    </source>
</evidence>
<feature type="domain" description="Peptidoglycan binding-like" evidence="2">
    <location>
        <begin position="417"/>
        <end position="480"/>
    </location>
</feature>
<keyword evidence="1" id="KW-0732">Signal</keyword>
<dbReference type="Proteomes" id="UP000181992">
    <property type="component" value="Unassembled WGS sequence"/>
</dbReference>
<dbReference type="EMBL" id="MNVN01000021">
    <property type="protein sequence ID" value="OIO30284.1"/>
    <property type="molecule type" value="Genomic_DNA"/>
</dbReference>
<gene>
    <name evidence="3" type="ORF">AUJ77_03515</name>
</gene>
<reference evidence="3 4" key="1">
    <citation type="journal article" date="2016" name="Environ. Microbiol.">
        <title>Genomic resolution of a cold subsurface aquifer community provides metabolic insights for novel microbes adapted to high CO concentrations.</title>
        <authorList>
            <person name="Probst A.J."/>
            <person name="Castelle C.J."/>
            <person name="Singh A."/>
            <person name="Brown C.T."/>
            <person name="Anantharaman K."/>
            <person name="Sharon I."/>
            <person name="Hug L.A."/>
            <person name="Burstein D."/>
            <person name="Emerson J.B."/>
            <person name="Thomas B.C."/>
            <person name="Banfield J.F."/>
        </authorList>
    </citation>
    <scope>NUCLEOTIDE SEQUENCE [LARGE SCALE GENOMIC DNA]</scope>
    <source>
        <strain evidence="3">CG1_02_43_90</strain>
    </source>
</reference>